<sequence length="519" mass="56571">MTTQAKVAVTITVDAISITLDGRYRSFPRGSSQGKKLEEAVKKVPQDIDEIRLIADVAAYVAAHSFGRVILDDRDRLRLDGKVVDYVAAGTFKRVLAEGFDMEPLTNFIANVDLNPDKSIAADLYAFLEKGRNPLTPDGMFHAFKRVGEDYFDLHSHTVEYKIGSTVSMDRDKCDPNRNQTCSRGLHACSFDYLQSFHGGRGKIIIVEINPKDVTAIPTDYNLTKLRCCEMKVLGEIPEADAVNYFQSAVERRYAEEKANTPPEQDPEIETDATAADGVITTEAPEAVVDWAKIGHDAGLKAGAADLDNGYEYDASFDLPGELTDGPDSARQAYSEGYVSGYGVGFSAAAEDDAKDDTTAESPVYDANGFAANDRDLAETMAKSWGTEDAEKFIADILANSDEDKKIDAIIDLIDNSTDGERRDVIDESEIDASGDFTTIYDDAFDAVVNANHTTFAKLAGDYDGRQDAQGDTDGFNLVPSRGGAFETFEDLGENDAGVTYEDVYREAYAKAYVATHGA</sequence>
<accession>A0A385E952</accession>
<protein>
    <submittedName>
        <fullName evidence="1">RIIB lysis inhibitor</fullName>
    </submittedName>
</protein>
<evidence type="ECO:0000313" key="2">
    <source>
        <dbReference type="Proteomes" id="UP000258997"/>
    </source>
</evidence>
<keyword evidence="2" id="KW-1185">Reference proteome</keyword>
<gene>
    <name evidence="1" type="ORF">CcrBL10_gp129c</name>
</gene>
<dbReference type="EMBL" id="MH588544">
    <property type="protein sequence ID" value="AXQ68333.1"/>
    <property type="molecule type" value="Genomic_DNA"/>
</dbReference>
<evidence type="ECO:0000313" key="1">
    <source>
        <dbReference type="EMBL" id="AXQ68333.1"/>
    </source>
</evidence>
<organism evidence="1 2">
    <name type="scientific">Caulobacter phage CcrBL10</name>
    <dbReference type="NCBI Taxonomy" id="2283269"/>
    <lineage>
        <taxon>Viruses</taxon>
        <taxon>Duplodnaviria</taxon>
        <taxon>Heunggongvirae</taxon>
        <taxon>Uroviricota</taxon>
        <taxon>Caudoviricetes</taxon>
        <taxon>Jeanschmidtviridae</taxon>
        <taxon>Poindextervirus</taxon>
        <taxon>Poindextervirus BL10</taxon>
    </lineage>
</organism>
<proteinExistence type="predicted"/>
<dbReference type="Proteomes" id="UP000258997">
    <property type="component" value="Segment"/>
</dbReference>
<reference evidence="1 2" key="1">
    <citation type="submission" date="2018-07" db="EMBL/GenBank/DDBJ databases">
        <title>Giant CbK-like Caulobacter bacteriophages have genetically divergent genomes.</title>
        <authorList>
            <person name="Wilson K.M."/>
            <person name="Ely B."/>
        </authorList>
    </citation>
    <scope>NUCLEOTIDE SEQUENCE [LARGE SCALE GENOMIC DNA]</scope>
</reference>
<name>A0A385E952_9CAUD</name>